<proteinExistence type="predicted"/>
<name>A0ACB5SBK7_9PEZI</name>
<dbReference type="Proteomes" id="UP001165186">
    <property type="component" value="Unassembled WGS sequence"/>
</dbReference>
<evidence type="ECO:0000313" key="1">
    <source>
        <dbReference type="EMBL" id="GME33963.1"/>
    </source>
</evidence>
<gene>
    <name evidence="1" type="primary">g1203</name>
    <name evidence="1" type="ORF">NpPPO83_00001203</name>
</gene>
<accession>A0ACB5SBK7</accession>
<comment type="caution">
    <text evidence="1">The sequence shown here is derived from an EMBL/GenBank/DDBJ whole genome shotgun (WGS) entry which is preliminary data.</text>
</comment>
<dbReference type="EMBL" id="BSXG01000066">
    <property type="protein sequence ID" value="GME33963.1"/>
    <property type="molecule type" value="Genomic_DNA"/>
</dbReference>
<reference evidence="1" key="1">
    <citation type="submission" date="2024-09" db="EMBL/GenBank/DDBJ databases">
        <title>Draft Genome Sequences of Neofusicoccum parvum.</title>
        <authorList>
            <person name="Ashida A."/>
            <person name="Camagna M."/>
            <person name="Tanaka A."/>
            <person name="Takemoto D."/>
        </authorList>
    </citation>
    <scope>NUCLEOTIDE SEQUENCE</scope>
    <source>
        <strain evidence="1">PPO83</strain>
    </source>
</reference>
<keyword evidence="2" id="KW-1185">Reference proteome</keyword>
<evidence type="ECO:0000313" key="2">
    <source>
        <dbReference type="Proteomes" id="UP001165186"/>
    </source>
</evidence>
<organism evidence="1 2">
    <name type="scientific">Neofusicoccum parvum</name>
    <dbReference type="NCBI Taxonomy" id="310453"/>
    <lineage>
        <taxon>Eukaryota</taxon>
        <taxon>Fungi</taxon>
        <taxon>Dikarya</taxon>
        <taxon>Ascomycota</taxon>
        <taxon>Pezizomycotina</taxon>
        <taxon>Dothideomycetes</taxon>
        <taxon>Dothideomycetes incertae sedis</taxon>
        <taxon>Botryosphaeriales</taxon>
        <taxon>Botryosphaeriaceae</taxon>
        <taxon>Neofusicoccum</taxon>
    </lineage>
</organism>
<sequence length="411" mass="44526">MKEEEICVETHPVDEELEPLSDGSVQGWLTVLGSALVYFASFGFTNSFGFFQDYYQTHYLPDTPPSTIAFIGTLQTSLMYVVGPIAGALFDAYGLRGVLFGLVVAFNTQPALAVVGQHFKQRRALAMGLVAGGSSISGSFLPIVLSYLVPKIGFGWSLRVVALMMLCCYLISMAVSRTKEPPKAPTAKAVVNSLLDFKGYKDPRYLMLAIGNFVATLGLYIPYYYIGNLYLGSFSLHQLTETGSYALLRHPSASIHQYLLPLINGSGFFGRVLGGYFADKTGRLNLLCPMTFLSGVFCLSMWLPDRSGGVATILAFVCLYGFTSGIFISVTPPAVAQISPDDKIGARIGAFFMLTAVATLLGSPIAGMLIDESSQDGYSKMIIFSGATLIIGSGLMYVGRILCDRDIRKKW</sequence>
<protein>
    <submittedName>
        <fullName evidence="1">Major facilitator superfamily</fullName>
    </submittedName>
</protein>